<evidence type="ECO:0000259" key="7">
    <source>
        <dbReference type="PROSITE" id="PS50268"/>
    </source>
</evidence>
<gene>
    <name evidence="8" type="ordered locus">Fisuc_2378</name>
</gene>
<feature type="domain" description="Cadherin" evidence="7">
    <location>
        <begin position="1905"/>
        <end position="2002"/>
    </location>
</feature>
<organism evidence="8 9">
    <name type="scientific">Fibrobacter succinogenes (strain ATCC 19169 / S85)</name>
    <dbReference type="NCBI Taxonomy" id="59374"/>
    <lineage>
        <taxon>Bacteria</taxon>
        <taxon>Pseudomonadati</taxon>
        <taxon>Fibrobacterota</taxon>
        <taxon>Fibrobacteria</taxon>
        <taxon>Fibrobacterales</taxon>
        <taxon>Fibrobacteraceae</taxon>
        <taxon>Fibrobacter</taxon>
    </lineage>
</organism>
<keyword evidence="3" id="KW-0106">Calcium</keyword>
<evidence type="ECO:0000256" key="1">
    <source>
        <dbReference type="ARBA" id="ARBA00004370"/>
    </source>
</evidence>
<keyword evidence="9" id="KW-1185">Reference proteome</keyword>
<feature type="domain" description="Cadherin" evidence="7">
    <location>
        <begin position="936"/>
        <end position="1063"/>
    </location>
</feature>
<feature type="domain" description="Cadherin" evidence="7">
    <location>
        <begin position="584"/>
        <end position="701"/>
    </location>
</feature>
<keyword evidence="2" id="KW-0677">Repeat</keyword>
<dbReference type="PRINTS" id="PR00205">
    <property type="entry name" value="CADHERIN"/>
</dbReference>
<name>A0ABN3YWH6_FIBSS</name>
<evidence type="ECO:0000313" key="9">
    <source>
        <dbReference type="Proteomes" id="UP000001497"/>
    </source>
</evidence>
<dbReference type="Pfam" id="PF00028">
    <property type="entry name" value="Cadherin"/>
    <property type="match status" value="4"/>
</dbReference>
<accession>A0ABN3YWH6</accession>
<dbReference type="InterPro" id="IPR002126">
    <property type="entry name" value="Cadherin-like_dom"/>
</dbReference>
<evidence type="ECO:0000256" key="5">
    <source>
        <dbReference type="SAM" id="MobiDB-lite"/>
    </source>
</evidence>
<reference evidence="8" key="1">
    <citation type="submission" date="2009-10" db="EMBL/GenBank/DDBJ databases">
        <title>Complete sequence of Fibrobacter succinogenes subsp. succinogenes S85.</title>
        <authorList>
            <consortium name="US DOE Joint Genome Institute"/>
            <person name="Lucas S."/>
            <person name="Copeland A."/>
            <person name="Lapidus A."/>
            <person name="Glavina del Rio T."/>
            <person name="Tice H."/>
            <person name="Bruce D."/>
            <person name="Goodwin L."/>
            <person name="Pitluck S."/>
            <person name="Chertkov O."/>
            <person name="Detter J.C."/>
            <person name="Han C."/>
            <person name="Tapia R."/>
            <person name="Larimer F."/>
            <person name="Land M."/>
            <person name="Hauser L."/>
            <person name="Kyrpides N."/>
            <person name="Mikhailova N."/>
            <person name="Weimer P.J."/>
            <person name="Stevenson D.M."/>
            <person name="Boyum J."/>
            <person name="Brumm P.I."/>
            <person name="Mead D."/>
        </authorList>
    </citation>
    <scope>NUCLEOTIDE SEQUENCE [LARGE SCALE GENOMIC DNA]</scope>
    <source>
        <strain evidence="8">S85</strain>
    </source>
</reference>
<proteinExistence type="predicted"/>
<dbReference type="CDD" id="cd11304">
    <property type="entry name" value="Cadherin_repeat"/>
    <property type="match status" value="9"/>
</dbReference>
<feature type="region of interest" description="Disordered" evidence="5">
    <location>
        <begin position="2871"/>
        <end position="2901"/>
    </location>
</feature>
<feature type="domain" description="Cadherin" evidence="7">
    <location>
        <begin position="2001"/>
        <end position="2099"/>
    </location>
</feature>
<feature type="compositionally biased region" description="Basic and acidic residues" evidence="5">
    <location>
        <begin position="2108"/>
        <end position="2127"/>
    </location>
</feature>
<dbReference type="Proteomes" id="UP000001497">
    <property type="component" value="Chromosome"/>
</dbReference>
<feature type="domain" description="Cadherin" evidence="7">
    <location>
        <begin position="1072"/>
        <end position="1196"/>
    </location>
</feature>
<dbReference type="PANTHER" id="PTHR24027">
    <property type="entry name" value="CADHERIN-23"/>
    <property type="match status" value="1"/>
</dbReference>
<keyword evidence="6" id="KW-0732">Signal</keyword>
<dbReference type="InterPro" id="IPR039808">
    <property type="entry name" value="Cadherin"/>
</dbReference>
<feature type="domain" description="Cadherin" evidence="7">
    <location>
        <begin position="1445"/>
        <end position="1550"/>
    </location>
</feature>
<sequence>MWFGKLSLKAAALALVGAVSSMAASGISPLTFGDSETDVDNWNYLVNYKLWGQTGISFGNRPTFRNPSGWIGTSSGDLVQPGSEGVLAGAIIVGGDITPHEKTELTTGPFRYKGSLSSSHANGVKCSGTTVSGDCKEVPLYKETLKVPTVSGGSYESGFSIGDRQTRELKVPHNGSYDIYIDHIDFGSSSVLKILMPEGGHTTRIFLNSLNLSDHPHILVWYEGESNPRCNTEKYTCQKNDKGEYLGYQGDLLIYSKSDITFDNIDFAPIVGTFVSAGTIKIGRNMNFAGQMLAKKLEIGNEVDGESFVFVPFKDTPKLTLNAPEATFDEDNKWHEIGISLSSDEGEKDVTFEYCFEFNATAVKGQFAEKADIKTDTDHKFPICGTDSPVKVTIPKGKTVAQTAANKIYINPVIDGIVETPKSGQVGEKLWLKISNVEGAIVSKDNYDESVGGFNIYIKDVDKLPQGNSSLKVSVKEDAVYTFAEEDFDYQHTTRTFASVKITSLPTKSSLLLNGSAVKKDQVITVANLGKLTYKPVANEFSKTKTEVYTSFKFRVIGSGSGDNTSEEYTANVNVIPVNDKPTTDASYTFTVSENPSKNESLGSVTVTDVANERDVDSYTFALVSGDKDCSSCFTLTSSGEVKVNGTQTFNYYTKSSYTLTAKVTDDAKTEKNYGLTGNPETSKNFTIVINVKNQNHAPTISDQPFTLPEKNKTATGIVDWTSAKVVGTVVAKDVDGDSLIFKVETSGIPFAFKNGTSSLIVSDGSKLDYETKSVWTFKVSVTDPSGASDDAIITVNLEDVNEDPIPSDVKSEYTVKENTATGTAFGTFTVTDNDAGDKLTYKLTGALTGAAGISSTLKNKTLADIFYVDEPASSSGKRTASIRVKSSALLDYEELYKASSKNASYPVTITITDKASNSVDVSTKITVQDVNEDLTATGGTFYIQEHSPGLTHVCTKEYDEDCSESDYGYVIGTDKDKYNKSFSTLTYTMSTANTGVKATDAKNFVVNSDDGSISTAANAEFEYDGVGAKISYTFLVTVSDGTFSKDVSVTVKVLNIEEPPVKLVTEGSGKIREDAPEGHIAATFKKEFITDPDELAKFEALGNEDDIRYKVYEEASGYGVFKAIITTGEIRLDDPSKIDFETLCAKDVTCKSNATLGTSPMFEVLMTAWNENNPSVTLEITRYIEIVDVNEPPTASDFTKTVDENIAGGTVIGTIEASDPDKYASCRAGSHSCGFNTLHYSIVDASGLPFEIDQNTGVIKLKKNERLRYIEKNQYKFDVKVSDRATTEPALSTIAHVTINVTDVNEPSEFKVLADLYEVKENTAVDTKFGDKIVVYDEDAADVSTTAKPALKISIKDNGTCTAGKNCAEDLFNVVIVKNTDANHETQFQFVVKSDLNYEQLYKATEKDAIFDVTLTVTDKAGNKVSQDTKVRVIDENEEPEFVGEPYNKFTVSENVKTETLLGTVEATDPDIYNKNYGTLYFSLDDSYDDAALFDIDRKTGELYVVNNANLNYEDKSEYKFKVVATDKEFTISTLVTVTVKNEDEGPVFPTVPDLYVDENTPKGTIATLKNGTKQAIAASDDDCSNRHTCKAPTYTLVAADGAPDDFKAFSIDADGFISVAKDNVLNYEKQNKYVVRVVATDGSVTTLTDEVDVTIYVRDVNDAPVFELVEYPFEVDENKPAGEVVGAVVATDEDTWSKLTFKLDDLKTGSGDSKKFTIDASGKISTTEKLNHEEQETYELLVTVTDNGSSKGFENLSATTKVVITVNDKPDDPIIIDDKKNYEVAENTAEHPIKDATIACYDVSDEDQDQEKSLAGYVVDVGGTDADRLFDAKVKKDGSKYKLCLSVKTPTKFNYEALPHEHSIKVGVIDSDERTHEIAKTIKIVDVNEMPIISGSLAYSFYENKGEGYVIGKFSSADVDTAKGFTDNVFSAIGGDTDLFTITEDGKIKALRDFDYEKEKVRTFELEIALSDRNKTKYPELTTKTTITITLKDVPEVPQITSTEFSVRENPPADTLIGIIEATDPDGEGELLFSLAEESPYVTVKPNGEIRVKEGAVIDYEKTPKFTITVTVKDADGLEFDGDIVINVIDVNEPPKIEPQEFTFPEDSKPGTKKGPVEAKDPDKKTPEFCDLKFYPVEEDDVFDIKPNGDIVLKGELDYEKQKNYIIKVYVTDGEFTDTTDITIKVGNVIEKSEVEITRVEAGDSIYLKPKPTDPIYTNKDVITVEWTQDGKVMTSQDSLKEGCQTIVKTYKDPSKDVAGSDSIEVCYSTAAPIVEVSATKTKVEADNIYTIVESVDKSDSSIYVNDKTKEVEVTVKDTVSKYKETFKVNVVLDTVAISDKTVKNMVEISKSEIVLEKNPKSDVKTNSIGDKTKVSYNKTVDGDTVTVSYFVNEDGEIIKSTVIDEDGEKKKIAVIEVSTVVDVKGKKVVVSYKADAETGKILYADSEGNLMVDVPSSSSSKDKDKKSDEVDLKTGVGAFTVTYDAKGVEGNKATVSYVIDEKGKITANEEGDRGYLVTYTFTNRYGNTADKSVFMVLDKLPPLVMINSPAEGDVVYATFVDVDWCIAIDGIEKNCVKQDTLNFQSLNKGVNSIKRIYRDKAGNEYIAEVNVMMKKAKDVNINLEEPMIIVSIDSVNKYYEINPPEEDQKYAVTILNPTTQKEKEVVKGFAKDTKKGSGDEPYPGADGHIGPTVTVDVKLPIVSAVGGLATLDDIIINGNMIAVDGVDADNSEKISVDEYVEKYCSTEFQEELGKDYSKAMLYTTNARVTLWFFTTGGQFVDKYQYDYEVNDPEFVDKAGLMKFFFEMKPDLNGELRDKSGRLYGTGPYIVKTKVDLRSKQRCVVPPITDKSKVGDVLKSSDEMLKRFGYRRPVLRGNEKASSSKKDSKSDSKKESSKK</sequence>
<comment type="subcellular location">
    <subcellularLocation>
        <location evidence="1">Membrane</location>
    </subcellularLocation>
</comment>
<dbReference type="RefSeq" id="WP_015732281.1">
    <property type="nucleotide sequence ID" value="NC_013410.1"/>
</dbReference>
<evidence type="ECO:0000256" key="3">
    <source>
        <dbReference type="ARBA" id="ARBA00022837"/>
    </source>
</evidence>
<dbReference type="SUPFAM" id="SSF49313">
    <property type="entry name" value="Cadherin-like"/>
    <property type="match status" value="10"/>
</dbReference>
<feature type="signal peptide" evidence="6">
    <location>
        <begin position="1"/>
        <end position="23"/>
    </location>
</feature>
<evidence type="ECO:0000313" key="8">
    <source>
        <dbReference type="EMBL" id="ACX75964.1"/>
    </source>
</evidence>
<dbReference type="PANTHER" id="PTHR24027:SF442">
    <property type="entry name" value="PROTOCADHERIN-15 ISOFORM X1"/>
    <property type="match status" value="1"/>
</dbReference>
<feature type="domain" description="Cadherin" evidence="7">
    <location>
        <begin position="700"/>
        <end position="809"/>
    </location>
</feature>
<keyword evidence="4" id="KW-0472">Membrane</keyword>
<feature type="domain" description="Cadherin" evidence="7">
    <location>
        <begin position="1669"/>
        <end position="1777"/>
    </location>
</feature>
<feature type="domain" description="Cadherin" evidence="7">
    <location>
        <begin position="1550"/>
        <end position="1668"/>
    </location>
</feature>
<feature type="region of interest" description="Disordered" evidence="5">
    <location>
        <begin position="2099"/>
        <end position="2127"/>
    </location>
</feature>
<feature type="domain" description="Cadherin" evidence="7">
    <location>
        <begin position="1319"/>
        <end position="1443"/>
    </location>
</feature>
<feature type="domain" description="Cadherin" evidence="7">
    <location>
        <begin position="808"/>
        <end position="951"/>
    </location>
</feature>
<evidence type="ECO:0000256" key="2">
    <source>
        <dbReference type="ARBA" id="ARBA00022737"/>
    </source>
</evidence>
<feature type="domain" description="Cadherin" evidence="7">
    <location>
        <begin position="1195"/>
        <end position="1310"/>
    </location>
</feature>
<dbReference type="PROSITE" id="PS50268">
    <property type="entry name" value="CADHERIN_2"/>
    <property type="match status" value="13"/>
</dbReference>
<evidence type="ECO:0000256" key="6">
    <source>
        <dbReference type="SAM" id="SignalP"/>
    </source>
</evidence>
<dbReference type="InterPro" id="IPR015919">
    <property type="entry name" value="Cadherin-like_sf"/>
</dbReference>
<dbReference type="EMBL" id="CP001792">
    <property type="protein sequence ID" value="ACX75964.1"/>
    <property type="molecule type" value="Genomic_DNA"/>
</dbReference>
<feature type="chain" id="PRO_5046375450" evidence="6">
    <location>
        <begin position="24"/>
        <end position="2901"/>
    </location>
</feature>
<dbReference type="SMART" id="SM00112">
    <property type="entry name" value="CA"/>
    <property type="match status" value="11"/>
</dbReference>
<feature type="domain" description="Cadherin" evidence="7">
    <location>
        <begin position="2098"/>
        <end position="2219"/>
    </location>
</feature>
<dbReference type="Gene3D" id="2.60.40.60">
    <property type="entry name" value="Cadherins"/>
    <property type="match status" value="11"/>
</dbReference>
<protein>
    <submittedName>
        <fullName evidence="8">Cadherin</fullName>
    </submittedName>
</protein>
<evidence type="ECO:0000256" key="4">
    <source>
        <dbReference type="ARBA" id="ARBA00023136"/>
    </source>
</evidence>
<feature type="compositionally biased region" description="Basic and acidic residues" evidence="5">
    <location>
        <begin position="2879"/>
        <end position="2901"/>
    </location>
</feature>